<evidence type="ECO:0000313" key="3">
    <source>
        <dbReference type="Proteomes" id="UP001054889"/>
    </source>
</evidence>
<reference evidence="2" key="1">
    <citation type="journal article" date="2018" name="DNA Res.">
        <title>Multiple hybrid de novo genome assembly of finger millet, an orphan allotetraploid crop.</title>
        <authorList>
            <person name="Hatakeyama M."/>
            <person name="Aluri S."/>
            <person name="Balachadran M.T."/>
            <person name="Sivarajan S.R."/>
            <person name="Patrignani A."/>
            <person name="Gruter S."/>
            <person name="Poveda L."/>
            <person name="Shimizu-Inatsugi R."/>
            <person name="Baeten J."/>
            <person name="Francoijs K.J."/>
            <person name="Nataraja K.N."/>
            <person name="Reddy Y.A.N."/>
            <person name="Phadnis S."/>
            <person name="Ravikumar R.L."/>
            <person name="Schlapbach R."/>
            <person name="Sreeman S.M."/>
            <person name="Shimizu K.K."/>
        </authorList>
    </citation>
    <scope>NUCLEOTIDE SEQUENCE</scope>
</reference>
<keyword evidence="3" id="KW-1185">Reference proteome</keyword>
<dbReference type="Proteomes" id="UP001054889">
    <property type="component" value="Unassembled WGS sequence"/>
</dbReference>
<sequence length="163" mass="17361">MATTGNAMTSRSLRLFSNLVEAQARHCSAYTSRPANADLVRAFGGGATSGEPVGKFLDRIYRAGAVEGTCFMLAGVYLLCFFRSPAAIETRIRMEPATAHRLAAVALFMGAKFGGHPSLRSALAARSALGRWRLWSATFFARSITASTSAPTSSIPSFSLSVF</sequence>
<reference evidence="2" key="2">
    <citation type="submission" date="2021-12" db="EMBL/GenBank/DDBJ databases">
        <title>Resequencing data analysis of finger millet.</title>
        <authorList>
            <person name="Hatakeyama M."/>
            <person name="Aluri S."/>
            <person name="Balachadran M.T."/>
            <person name="Sivarajan S.R."/>
            <person name="Poveda L."/>
            <person name="Shimizu-Inatsugi R."/>
            <person name="Schlapbach R."/>
            <person name="Sreeman S.M."/>
            <person name="Shimizu K.K."/>
        </authorList>
    </citation>
    <scope>NUCLEOTIDE SEQUENCE</scope>
</reference>
<accession>A0AAV5DBD6</accession>
<keyword evidence="1" id="KW-1133">Transmembrane helix</keyword>
<keyword evidence="1" id="KW-0812">Transmembrane</keyword>
<gene>
    <name evidence="2" type="primary">ga25329</name>
    <name evidence="2" type="ORF">PR202_ga25329</name>
</gene>
<evidence type="ECO:0000256" key="1">
    <source>
        <dbReference type="SAM" id="Phobius"/>
    </source>
</evidence>
<name>A0AAV5DBD6_ELECO</name>
<protein>
    <submittedName>
        <fullName evidence="2">Uncharacterized protein</fullName>
    </submittedName>
</protein>
<dbReference type="AlphaFoldDB" id="A0AAV5DBD6"/>
<dbReference type="EMBL" id="BQKI01000014">
    <property type="protein sequence ID" value="GJN07493.1"/>
    <property type="molecule type" value="Genomic_DNA"/>
</dbReference>
<keyword evidence="1" id="KW-0472">Membrane</keyword>
<proteinExistence type="predicted"/>
<evidence type="ECO:0000313" key="2">
    <source>
        <dbReference type="EMBL" id="GJN07493.1"/>
    </source>
</evidence>
<dbReference type="Gene3D" id="1.10.472.10">
    <property type="entry name" value="Cyclin-like"/>
    <property type="match status" value="1"/>
</dbReference>
<feature type="transmembrane region" description="Helical" evidence="1">
    <location>
        <begin position="60"/>
        <end position="82"/>
    </location>
</feature>
<comment type="caution">
    <text evidence="2">The sequence shown here is derived from an EMBL/GenBank/DDBJ whole genome shotgun (WGS) entry which is preliminary data.</text>
</comment>
<organism evidence="2 3">
    <name type="scientific">Eleusine coracana subsp. coracana</name>
    <dbReference type="NCBI Taxonomy" id="191504"/>
    <lineage>
        <taxon>Eukaryota</taxon>
        <taxon>Viridiplantae</taxon>
        <taxon>Streptophyta</taxon>
        <taxon>Embryophyta</taxon>
        <taxon>Tracheophyta</taxon>
        <taxon>Spermatophyta</taxon>
        <taxon>Magnoliopsida</taxon>
        <taxon>Liliopsida</taxon>
        <taxon>Poales</taxon>
        <taxon>Poaceae</taxon>
        <taxon>PACMAD clade</taxon>
        <taxon>Chloridoideae</taxon>
        <taxon>Cynodonteae</taxon>
        <taxon>Eleusininae</taxon>
        <taxon>Eleusine</taxon>
    </lineage>
</organism>